<dbReference type="Pfam" id="PF13402">
    <property type="entry name" value="Peptidase_M60"/>
    <property type="match status" value="1"/>
</dbReference>
<protein>
    <recommendedName>
        <fullName evidence="1">Peptidase M60 domain-containing protein</fullName>
    </recommendedName>
</protein>
<sequence length="588" mass="64017">MVVVRPDHVPEGRLAAVRNYLENGGGLVMAATGWGWEQVHRRPIREFSGNALLAGTGLAWTGGFAEKTTEAGYSTSGGIPEATNASAVLDALGGGKQPEEADIPTALESVRLTLGSLPPGPVASKFGSQASQALASLSGRKLDLVPTRRNPASGRDRLRRFAIGIEAALAESAPVDQVRAIAAAADFPGLPDGKARPASRSATIDTRVRGWHSLGLYAAPGARINVKVGPEDVPLGLSVQIGCHTDELWHLDRWERLPQIVRRFPIDGTTTVAANALGGLVYIDVPDGSSPPRSVNVRIEGAVDAPLFRLGSTSKEEWRKDLRNRPGPWAELAGKDLIFTVPSSLIRGLDDPEPLMAWWDAAVRSQAAFARTSKLERPERIVCDRQISAGYMHSGYPIMAPIDDSARLALDLARLRAEGTWGHLHEIGHNFQGDDWTFDGTGEVTNNLQVVHTFDTLLKLPYDAGHEAIRGKAMRTERIRKHLAAGAPFDEWKADPFLALMMYIQLYEGFGWAPFDRVFAEYEKLARGEHPRSDDDKRDQWLIRMSKAAGRNLGPFFRAWGVPTSQAARDAIGGLPAWMPEEMKGLKP</sequence>
<dbReference type="EMBL" id="CP042997">
    <property type="protein sequence ID" value="QEH36247.1"/>
    <property type="molecule type" value="Genomic_DNA"/>
</dbReference>
<name>A0A5B9W7C2_9BACT</name>
<dbReference type="InterPro" id="IPR031161">
    <property type="entry name" value="Peptidase_M60_dom"/>
</dbReference>
<dbReference type="GO" id="GO:0090314">
    <property type="term" value="P:positive regulation of protein targeting to membrane"/>
    <property type="evidence" value="ECO:0007669"/>
    <property type="project" value="TreeGrafter"/>
</dbReference>
<dbReference type="PANTHER" id="PTHR15730:SF5">
    <property type="entry name" value="SI:CH211-210B2.2-RELATED"/>
    <property type="match status" value="1"/>
</dbReference>
<gene>
    <name evidence="2" type="ORF">OJF2_48070</name>
</gene>
<dbReference type="PROSITE" id="PS51723">
    <property type="entry name" value="PEPTIDASE_M60"/>
    <property type="match status" value="1"/>
</dbReference>
<dbReference type="Gene3D" id="1.10.390.30">
    <property type="entry name" value="Peptidase M60, enhancin-like domain 3"/>
    <property type="match status" value="1"/>
</dbReference>
<feature type="domain" description="Peptidase M60" evidence="1">
    <location>
        <begin position="209"/>
        <end position="511"/>
    </location>
</feature>
<dbReference type="Proteomes" id="UP000324233">
    <property type="component" value="Chromosome"/>
</dbReference>
<evidence type="ECO:0000259" key="1">
    <source>
        <dbReference type="PROSITE" id="PS51723"/>
    </source>
</evidence>
<dbReference type="RefSeq" id="WP_210420156.1">
    <property type="nucleotide sequence ID" value="NZ_CP042997.1"/>
</dbReference>
<organism evidence="2 3">
    <name type="scientific">Aquisphaera giovannonii</name>
    <dbReference type="NCBI Taxonomy" id="406548"/>
    <lineage>
        <taxon>Bacteria</taxon>
        <taxon>Pseudomonadati</taxon>
        <taxon>Planctomycetota</taxon>
        <taxon>Planctomycetia</taxon>
        <taxon>Isosphaerales</taxon>
        <taxon>Isosphaeraceae</taxon>
        <taxon>Aquisphaera</taxon>
    </lineage>
</organism>
<dbReference type="GO" id="GO:0005886">
    <property type="term" value="C:plasma membrane"/>
    <property type="evidence" value="ECO:0007669"/>
    <property type="project" value="TreeGrafter"/>
</dbReference>
<proteinExistence type="predicted"/>
<dbReference type="GO" id="GO:0044325">
    <property type="term" value="F:transmembrane transporter binding"/>
    <property type="evidence" value="ECO:0007669"/>
    <property type="project" value="TreeGrafter"/>
</dbReference>
<evidence type="ECO:0000313" key="2">
    <source>
        <dbReference type="EMBL" id="QEH36247.1"/>
    </source>
</evidence>
<dbReference type="KEGG" id="agv:OJF2_48070"/>
<dbReference type="InterPro" id="IPR051244">
    <property type="entry name" value="TCAF"/>
</dbReference>
<evidence type="ECO:0000313" key="3">
    <source>
        <dbReference type="Proteomes" id="UP000324233"/>
    </source>
</evidence>
<dbReference type="InterPro" id="IPR042279">
    <property type="entry name" value="Pep_M60_3"/>
</dbReference>
<dbReference type="AlphaFoldDB" id="A0A5B9W7C2"/>
<dbReference type="Pfam" id="PF17291">
    <property type="entry name" value="M60-like_N"/>
    <property type="match status" value="1"/>
</dbReference>
<dbReference type="SMART" id="SM01276">
    <property type="entry name" value="M60-like"/>
    <property type="match status" value="1"/>
</dbReference>
<accession>A0A5B9W7C2</accession>
<keyword evidence="3" id="KW-1185">Reference proteome</keyword>
<dbReference type="InterPro" id="IPR035423">
    <property type="entry name" value="M60-like_N"/>
</dbReference>
<dbReference type="Gene3D" id="3.40.390.80">
    <property type="entry name" value="Peptidase M60, enhancin-like domain 2"/>
    <property type="match status" value="1"/>
</dbReference>
<reference evidence="2 3" key="1">
    <citation type="submission" date="2019-08" db="EMBL/GenBank/DDBJ databases">
        <title>Deep-cultivation of Planctomycetes and their phenomic and genomic characterization uncovers novel biology.</title>
        <authorList>
            <person name="Wiegand S."/>
            <person name="Jogler M."/>
            <person name="Boedeker C."/>
            <person name="Pinto D."/>
            <person name="Vollmers J."/>
            <person name="Rivas-Marin E."/>
            <person name="Kohn T."/>
            <person name="Peeters S.H."/>
            <person name="Heuer A."/>
            <person name="Rast P."/>
            <person name="Oberbeckmann S."/>
            <person name="Bunk B."/>
            <person name="Jeske O."/>
            <person name="Meyerdierks A."/>
            <person name="Storesund J.E."/>
            <person name="Kallscheuer N."/>
            <person name="Luecker S."/>
            <person name="Lage O.M."/>
            <person name="Pohl T."/>
            <person name="Merkel B.J."/>
            <person name="Hornburger P."/>
            <person name="Mueller R.-W."/>
            <person name="Bruemmer F."/>
            <person name="Labrenz M."/>
            <person name="Spormann A.M."/>
            <person name="Op den Camp H."/>
            <person name="Overmann J."/>
            <person name="Amann R."/>
            <person name="Jetten M.S.M."/>
            <person name="Mascher T."/>
            <person name="Medema M.H."/>
            <person name="Devos D.P."/>
            <person name="Kaster A.-K."/>
            <person name="Ovreas L."/>
            <person name="Rohde M."/>
            <person name="Galperin M.Y."/>
            <person name="Jogler C."/>
        </authorList>
    </citation>
    <scope>NUCLEOTIDE SEQUENCE [LARGE SCALE GENOMIC DNA]</scope>
    <source>
        <strain evidence="2 3">OJF2</strain>
    </source>
</reference>
<dbReference type="PANTHER" id="PTHR15730">
    <property type="entry name" value="EXPERIMENTAL AUTOIMMUNE PROSTATITIS ANTIGEN 2-RELATED"/>
    <property type="match status" value="1"/>
</dbReference>
<dbReference type="FunFam" id="3.40.390.80:FF:000001">
    <property type="entry name" value="TRPM8 channel-associated factor 1"/>
    <property type="match status" value="1"/>
</dbReference>